<dbReference type="SUPFAM" id="SSF51735">
    <property type="entry name" value="NAD(P)-binding Rossmann-fold domains"/>
    <property type="match status" value="1"/>
</dbReference>
<dbReference type="InterPro" id="IPR036291">
    <property type="entry name" value="NAD(P)-bd_dom_sf"/>
</dbReference>
<dbReference type="PANTHER" id="PTHR45033:SF2">
    <property type="entry name" value="ZINC-TYPE ALCOHOL DEHYDROGENASE-LIKE PROTEIN C1773.06C"/>
    <property type="match status" value="1"/>
</dbReference>
<dbReference type="Proteomes" id="UP000620104">
    <property type="component" value="Unassembled WGS sequence"/>
</dbReference>
<protein>
    <recommendedName>
        <fullName evidence="1">Enoyl reductase (ER) domain-containing protein</fullName>
    </recommendedName>
</protein>
<accession>A0A8H3TNH6</accession>
<sequence length="361" mass="38981">MKQYTLAHRKDFSGITLNADAPKPAIQSPTEVIVKIKALSLNARDLQVANGTYPAPHEIPENLVPVSDASGEIIECGSDVTMWKTGDKVCSVVFLGHDQDEDVQYSSMIRGIGAAINGIAQEYYVVDQSQLVPMPSHMTFEEGSTLTIAAATAWSSLYGHQPKLQPGNTVLCLGTGGVSLFAAQIALNSSAKVIITSSSDDKLAKVTEILKPLVRPGAAADTIQTINYKKTPEWDQEVAKLTGGRKVDHVIEISGRATLGKSIRSTRSGGLVAISGYLSDYAEQDPKVKEEDLAKTLLYSAVAARGNFVGNKHQFTDMNRSFEVGGVKPIVDKVFEFDQLKEAYEYLQAAKHIGKVVVRVT</sequence>
<evidence type="ECO:0000313" key="3">
    <source>
        <dbReference type="Proteomes" id="UP000620104"/>
    </source>
</evidence>
<evidence type="ECO:0000259" key="1">
    <source>
        <dbReference type="SMART" id="SM00829"/>
    </source>
</evidence>
<feature type="domain" description="Enoyl reductase (ER)" evidence="1">
    <location>
        <begin position="10"/>
        <end position="358"/>
    </location>
</feature>
<dbReference type="Gene3D" id="3.90.180.10">
    <property type="entry name" value="Medium-chain alcohol dehydrogenases, catalytic domain"/>
    <property type="match status" value="1"/>
</dbReference>
<dbReference type="SUPFAM" id="SSF50129">
    <property type="entry name" value="GroES-like"/>
    <property type="match status" value="1"/>
</dbReference>
<dbReference type="Pfam" id="PF00107">
    <property type="entry name" value="ADH_zinc_N"/>
    <property type="match status" value="1"/>
</dbReference>
<comment type="caution">
    <text evidence="2">The sequence shown here is derived from an EMBL/GenBank/DDBJ whole genome shotgun (WGS) entry which is preliminary data.</text>
</comment>
<keyword evidence="3" id="KW-1185">Reference proteome</keyword>
<proteinExistence type="predicted"/>
<organism evidence="2 3">
    <name type="scientific">Naganishia liquefaciens</name>
    <dbReference type="NCBI Taxonomy" id="104408"/>
    <lineage>
        <taxon>Eukaryota</taxon>
        <taxon>Fungi</taxon>
        <taxon>Dikarya</taxon>
        <taxon>Basidiomycota</taxon>
        <taxon>Agaricomycotina</taxon>
        <taxon>Tremellomycetes</taxon>
        <taxon>Filobasidiales</taxon>
        <taxon>Filobasidiaceae</taxon>
        <taxon>Naganishia</taxon>
    </lineage>
</organism>
<dbReference type="PANTHER" id="PTHR45033">
    <property type="match status" value="1"/>
</dbReference>
<name>A0A8H3TNH6_9TREE</name>
<dbReference type="EMBL" id="BLZA01000007">
    <property type="protein sequence ID" value="GHJ84104.1"/>
    <property type="molecule type" value="Genomic_DNA"/>
</dbReference>
<dbReference type="InterPro" id="IPR052711">
    <property type="entry name" value="Zinc_ADH-like"/>
</dbReference>
<dbReference type="SMART" id="SM00829">
    <property type="entry name" value="PKS_ER"/>
    <property type="match status" value="1"/>
</dbReference>
<evidence type="ECO:0000313" key="2">
    <source>
        <dbReference type="EMBL" id="GHJ84104.1"/>
    </source>
</evidence>
<dbReference type="OrthoDB" id="9930022at2759"/>
<dbReference type="InterPro" id="IPR013154">
    <property type="entry name" value="ADH-like_N"/>
</dbReference>
<dbReference type="CDD" id="cd08276">
    <property type="entry name" value="MDR7"/>
    <property type="match status" value="1"/>
</dbReference>
<dbReference type="AlphaFoldDB" id="A0A8H3TNH6"/>
<dbReference type="Pfam" id="PF08240">
    <property type="entry name" value="ADH_N"/>
    <property type="match status" value="1"/>
</dbReference>
<gene>
    <name evidence="2" type="ORF">NliqN6_0506</name>
</gene>
<dbReference type="Gene3D" id="3.40.50.720">
    <property type="entry name" value="NAD(P)-binding Rossmann-like Domain"/>
    <property type="match status" value="1"/>
</dbReference>
<dbReference type="InterPro" id="IPR011032">
    <property type="entry name" value="GroES-like_sf"/>
</dbReference>
<dbReference type="InterPro" id="IPR020843">
    <property type="entry name" value="ER"/>
</dbReference>
<dbReference type="GO" id="GO:0016491">
    <property type="term" value="F:oxidoreductase activity"/>
    <property type="evidence" value="ECO:0007669"/>
    <property type="project" value="InterPro"/>
</dbReference>
<reference evidence="2" key="1">
    <citation type="submission" date="2020-07" db="EMBL/GenBank/DDBJ databases">
        <title>Draft Genome Sequence of a Deep-Sea Yeast, Naganishia (Cryptococcus) liquefaciens strain N6.</title>
        <authorList>
            <person name="Han Y.W."/>
            <person name="Kajitani R."/>
            <person name="Morimoto H."/>
            <person name="Parhat M."/>
            <person name="Tsubouchi H."/>
            <person name="Bakenova O."/>
            <person name="Ogata M."/>
            <person name="Argunhan B."/>
            <person name="Aoki R."/>
            <person name="Kajiwara S."/>
            <person name="Itoh T."/>
            <person name="Iwasaki H."/>
        </authorList>
    </citation>
    <scope>NUCLEOTIDE SEQUENCE</scope>
    <source>
        <strain evidence="2">N6</strain>
    </source>
</reference>
<dbReference type="InterPro" id="IPR013149">
    <property type="entry name" value="ADH-like_C"/>
</dbReference>